<dbReference type="NCBIfam" id="TIGR02684">
    <property type="entry name" value="dnstrm_HI1420"/>
    <property type="match status" value="1"/>
</dbReference>
<reference evidence="3" key="1">
    <citation type="journal article" date="2019" name="Int. J. Syst. Evol. Microbiol.">
        <title>The Global Catalogue of Microorganisms (GCM) 10K type strain sequencing project: providing services to taxonomists for standard genome sequencing and annotation.</title>
        <authorList>
            <consortium name="The Broad Institute Genomics Platform"/>
            <consortium name="The Broad Institute Genome Sequencing Center for Infectious Disease"/>
            <person name="Wu L."/>
            <person name="Ma J."/>
        </authorList>
    </citation>
    <scope>NUCLEOTIDE SEQUENCE [LARGE SCALE GENOMIC DNA]</scope>
    <source>
        <strain evidence="3">CCUG 54329</strain>
    </source>
</reference>
<dbReference type="PANTHER" id="PTHR40275">
    <property type="entry name" value="SSL7038 PROTEIN"/>
    <property type="match status" value="1"/>
</dbReference>
<evidence type="ECO:0000313" key="2">
    <source>
        <dbReference type="EMBL" id="MFD1103699.1"/>
    </source>
</evidence>
<dbReference type="InterPro" id="IPR010982">
    <property type="entry name" value="Lambda_DNA-bd_dom_sf"/>
</dbReference>
<evidence type="ECO:0000259" key="1">
    <source>
        <dbReference type="PROSITE" id="PS50943"/>
    </source>
</evidence>
<gene>
    <name evidence="2" type="ORF">ACFQ24_02040</name>
</gene>
<dbReference type="InterPro" id="IPR014057">
    <property type="entry name" value="HI1420"/>
</dbReference>
<keyword evidence="3" id="KW-1185">Reference proteome</keyword>
<dbReference type="SUPFAM" id="SSF47413">
    <property type="entry name" value="lambda repressor-like DNA-binding domains"/>
    <property type="match status" value="1"/>
</dbReference>
<dbReference type="PANTHER" id="PTHR40275:SF1">
    <property type="entry name" value="SSL7038 PROTEIN"/>
    <property type="match status" value="1"/>
</dbReference>
<comment type="caution">
    <text evidence="2">The sequence shown here is derived from an EMBL/GenBank/DDBJ whole genome shotgun (WGS) entry which is preliminary data.</text>
</comment>
<organism evidence="2 3">
    <name type="scientific">Sphingobium olei</name>
    <dbReference type="NCBI Taxonomy" id="420955"/>
    <lineage>
        <taxon>Bacteria</taxon>
        <taxon>Pseudomonadati</taxon>
        <taxon>Pseudomonadota</taxon>
        <taxon>Alphaproteobacteria</taxon>
        <taxon>Sphingomonadales</taxon>
        <taxon>Sphingomonadaceae</taxon>
        <taxon>Sphingobium</taxon>
    </lineage>
</organism>
<protein>
    <submittedName>
        <fullName evidence="2">Addiction module antidote protein</fullName>
    </submittedName>
</protein>
<dbReference type="PROSITE" id="PS50943">
    <property type="entry name" value="HTH_CROC1"/>
    <property type="match status" value="1"/>
</dbReference>
<proteinExistence type="predicted"/>
<accession>A0ABW3NXN9</accession>
<dbReference type="EMBL" id="JBHTLS010000009">
    <property type="protein sequence ID" value="MFD1103699.1"/>
    <property type="molecule type" value="Genomic_DNA"/>
</dbReference>
<dbReference type="Proteomes" id="UP001597203">
    <property type="component" value="Unassembled WGS sequence"/>
</dbReference>
<dbReference type="RefSeq" id="WP_380908710.1">
    <property type="nucleotide sequence ID" value="NZ_JBHTLS010000009.1"/>
</dbReference>
<dbReference type="Gene3D" id="1.10.260.40">
    <property type="entry name" value="lambda repressor-like DNA-binding domains"/>
    <property type="match status" value="1"/>
</dbReference>
<dbReference type="CDD" id="cd00093">
    <property type="entry name" value="HTH_XRE"/>
    <property type="match status" value="1"/>
</dbReference>
<dbReference type="InterPro" id="IPR001387">
    <property type="entry name" value="Cro/C1-type_HTH"/>
</dbReference>
<dbReference type="Pfam" id="PF21716">
    <property type="entry name" value="dnstrm_HI1420"/>
    <property type="match status" value="1"/>
</dbReference>
<name>A0ABW3NXN9_9SPHN</name>
<evidence type="ECO:0000313" key="3">
    <source>
        <dbReference type="Proteomes" id="UP001597203"/>
    </source>
</evidence>
<feature type="domain" description="HTH cro/C1-type" evidence="1">
    <location>
        <begin position="49"/>
        <end position="94"/>
    </location>
</feature>
<sequence>MTIELKPFDAAQHLTDPEDQAELLADAFASGDASAIAAAIGIVARARGMTELANETGIKRQALYRAFSDQGNPTLETLLKVLPALGLRMRVEQAA</sequence>